<dbReference type="CDD" id="cd04186">
    <property type="entry name" value="GT_2_like_c"/>
    <property type="match status" value="1"/>
</dbReference>
<dbReference type="SUPFAM" id="SSF53448">
    <property type="entry name" value="Nucleotide-diphospho-sugar transferases"/>
    <property type="match status" value="2"/>
</dbReference>
<evidence type="ECO:0000313" key="3">
    <source>
        <dbReference type="Proteomes" id="UP000886804"/>
    </source>
</evidence>
<organism evidence="2 3">
    <name type="scientific">Candidatus Enterocloster faecavium</name>
    <dbReference type="NCBI Taxonomy" id="2838560"/>
    <lineage>
        <taxon>Bacteria</taxon>
        <taxon>Bacillati</taxon>
        <taxon>Bacillota</taxon>
        <taxon>Clostridia</taxon>
        <taxon>Lachnospirales</taxon>
        <taxon>Lachnospiraceae</taxon>
        <taxon>Enterocloster</taxon>
    </lineage>
</organism>
<dbReference type="Gene3D" id="3.90.550.10">
    <property type="entry name" value="Spore Coat Polysaccharide Biosynthesis Protein SpsA, Chain A"/>
    <property type="match status" value="2"/>
</dbReference>
<dbReference type="EMBL" id="DWYS01000123">
    <property type="protein sequence ID" value="HJB08252.1"/>
    <property type="molecule type" value="Genomic_DNA"/>
</dbReference>
<evidence type="ECO:0000259" key="1">
    <source>
        <dbReference type="Pfam" id="PF00535"/>
    </source>
</evidence>
<protein>
    <submittedName>
        <fullName evidence="2">Glycosyltransferase family 2 protein</fullName>
    </submittedName>
</protein>
<dbReference type="PANTHER" id="PTHR43179">
    <property type="entry name" value="RHAMNOSYLTRANSFERASE WBBL"/>
    <property type="match status" value="1"/>
</dbReference>
<sequence>MKYKIDVVRIRENSISLNGWVVGKSPESRATFRVEDEHRKPVKFKQVSTRRDDVSHIYFKKIYDKDFGFDIQFPYERGKTYYLLIRCEGRQAKIKYNEELIAKRASVAHKRMEKIKDLMNMETVRVAWDFFREHGFRALVVKSKHKIQGFDNDYEYSEWYDLTKPTDEELEAQRKAELPARPLLSIAIPAYKTPVRYLREMLDSILAQTYDNWEVCIADGSPAGQDLEKVLREYAQKDARFRYQILGKNLGIAENTNAAIRMAKGDFLVLADHDDTLPPHALFEVAKAIGEHPNCRVIYSDEDKLDMDGKALFDPHFKPDFNPDLLTSVNYICHLFVVRMDLLKEVGLFRQEFDGAQDYDFIFRCTEAAGEIVHIPKVLYHWRCHQNSTASNPDSKMYAFEAGARAIKAHYERMGISALSVEKGVDYGIYHTKFQILGNPLVSVIIPNKDHSIDLDTCLRSILEKCTYKNLEVIVVENNSTQPETFEYYEKIQKEFLNVRVVKWEREFNYSAINNFGAGFAKGEYLLLLNNDTEAINPDFIQEMLGFCQREDVGIVGARLLYGDDTIQHAGVVIGFGGIAGHTFIGLHKAENSYFHRAMCAQDYSAVTAACMMTKKSVFDQVGGLSTELAVAFNDIDYCMKVRALGKLVVYAPYALLYHYESKSRGLEDTPEKVARFNREVAIFIKKWPDIIKNGDPYYNPNLTLRKSNFALRDLLKEKIGEPYDLSAYEKYAPEETP</sequence>
<dbReference type="CDD" id="cd04184">
    <property type="entry name" value="GT2_RfbC_Mx_like"/>
    <property type="match status" value="1"/>
</dbReference>
<proteinExistence type="predicted"/>
<evidence type="ECO:0000313" key="2">
    <source>
        <dbReference type="EMBL" id="HJB08252.1"/>
    </source>
</evidence>
<name>A0A9D2L925_9FIRM</name>
<accession>A0A9D2L925</accession>
<gene>
    <name evidence="2" type="ORF">H9716_10400</name>
</gene>
<dbReference type="GO" id="GO:0016757">
    <property type="term" value="F:glycosyltransferase activity"/>
    <property type="evidence" value="ECO:0007669"/>
    <property type="project" value="UniProtKB-KW"/>
</dbReference>
<dbReference type="AlphaFoldDB" id="A0A9D2L925"/>
<reference evidence="2" key="2">
    <citation type="submission" date="2021-04" db="EMBL/GenBank/DDBJ databases">
        <authorList>
            <person name="Gilroy R."/>
        </authorList>
    </citation>
    <scope>NUCLEOTIDE SEQUENCE</scope>
    <source>
        <strain evidence="2">CHK188-4685</strain>
    </source>
</reference>
<reference evidence="2" key="1">
    <citation type="journal article" date="2021" name="PeerJ">
        <title>Extensive microbial diversity within the chicken gut microbiome revealed by metagenomics and culture.</title>
        <authorList>
            <person name="Gilroy R."/>
            <person name="Ravi A."/>
            <person name="Getino M."/>
            <person name="Pursley I."/>
            <person name="Horton D.L."/>
            <person name="Alikhan N.F."/>
            <person name="Baker D."/>
            <person name="Gharbi K."/>
            <person name="Hall N."/>
            <person name="Watson M."/>
            <person name="Adriaenssens E.M."/>
            <person name="Foster-Nyarko E."/>
            <person name="Jarju S."/>
            <person name="Secka A."/>
            <person name="Antonio M."/>
            <person name="Oren A."/>
            <person name="Chaudhuri R.R."/>
            <person name="La Ragione R."/>
            <person name="Hildebrand F."/>
            <person name="Pallen M.J."/>
        </authorList>
    </citation>
    <scope>NUCLEOTIDE SEQUENCE</scope>
    <source>
        <strain evidence="2">CHK188-4685</strain>
    </source>
</reference>
<dbReference type="InterPro" id="IPR029044">
    <property type="entry name" value="Nucleotide-diphossugar_trans"/>
</dbReference>
<feature type="domain" description="Glycosyltransferase 2-like" evidence="1">
    <location>
        <begin position="443"/>
        <end position="566"/>
    </location>
</feature>
<comment type="caution">
    <text evidence="2">The sequence shown here is derived from an EMBL/GenBank/DDBJ whole genome shotgun (WGS) entry which is preliminary data.</text>
</comment>
<dbReference type="Pfam" id="PF00535">
    <property type="entry name" value="Glycos_transf_2"/>
    <property type="match status" value="2"/>
</dbReference>
<dbReference type="PANTHER" id="PTHR43179:SF7">
    <property type="entry name" value="RHAMNOSYLTRANSFERASE WBBL"/>
    <property type="match status" value="1"/>
</dbReference>
<dbReference type="InterPro" id="IPR001173">
    <property type="entry name" value="Glyco_trans_2-like"/>
</dbReference>
<feature type="domain" description="Glycosyltransferase 2-like" evidence="1">
    <location>
        <begin position="185"/>
        <end position="346"/>
    </location>
</feature>
<dbReference type="Proteomes" id="UP000886804">
    <property type="component" value="Unassembled WGS sequence"/>
</dbReference>